<dbReference type="AlphaFoldDB" id="A0A4R8WE85"/>
<evidence type="ECO:0000313" key="3">
    <source>
        <dbReference type="Proteomes" id="UP000297643"/>
    </source>
</evidence>
<dbReference type="RefSeq" id="WP_134507518.1">
    <property type="nucleotide sequence ID" value="NZ_SOFM01000011.1"/>
</dbReference>
<proteinExistence type="predicted"/>
<name>A0A4R8WE85_9MICO</name>
<evidence type="ECO:0000313" key="2">
    <source>
        <dbReference type="EMBL" id="TFC06044.1"/>
    </source>
</evidence>
<feature type="region of interest" description="Disordered" evidence="1">
    <location>
        <begin position="158"/>
        <end position="177"/>
    </location>
</feature>
<reference evidence="2 3" key="1">
    <citation type="submission" date="2019-03" db="EMBL/GenBank/DDBJ databases">
        <title>Genomics of glacier-inhabiting Cryobacterium strains.</title>
        <authorList>
            <person name="Liu Q."/>
            <person name="Xin Y.-H."/>
        </authorList>
    </citation>
    <scope>NUCLEOTIDE SEQUENCE [LARGE SCALE GENOMIC DNA]</scope>
    <source>
        <strain evidence="2 3">RHLT2-21</strain>
    </source>
</reference>
<keyword evidence="3" id="KW-1185">Reference proteome</keyword>
<sequence>MSSFLAPSTRAALVRLAELNEDQAAPPLERVRAIRRLVHELEADPATLAGVRDALHAGAGWDEIADAAGLKPAAARWRWSGTDVDIAARLAAGRKRGARPSSVPTELPGLSVAQAAATLGVTVQAVYLQVSRGKLASRTVELPDGRSYKRVFLDGAPDDASIELPTRSHIEDGATDD</sequence>
<protein>
    <submittedName>
        <fullName evidence="2">Uncharacterized protein</fullName>
    </submittedName>
</protein>
<dbReference type="EMBL" id="SOFM01000011">
    <property type="protein sequence ID" value="TFC06044.1"/>
    <property type="molecule type" value="Genomic_DNA"/>
</dbReference>
<dbReference type="Proteomes" id="UP000297643">
    <property type="component" value="Unassembled WGS sequence"/>
</dbReference>
<feature type="compositionally biased region" description="Basic and acidic residues" evidence="1">
    <location>
        <begin position="166"/>
        <end position="177"/>
    </location>
</feature>
<accession>A0A4R8WE85</accession>
<evidence type="ECO:0000256" key="1">
    <source>
        <dbReference type="SAM" id="MobiDB-lite"/>
    </source>
</evidence>
<organism evidence="2 3">
    <name type="scientific">Cryobacterium mannosilyticum</name>
    <dbReference type="NCBI Taxonomy" id="1259190"/>
    <lineage>
        <taxon>Bacteria</taxon>
        <taxon>Bacillati</taxon>
        <taxon>Actinomycetota</taxon>
        <taxon>Actinomycetes</taxon>
        <taxon>Micrococcales</taxon>
        <taxon>Microbacteriaceae</taxon>
        <taxon>Cryobacterium</taxon>
    </lineage>
</organism>
<gene>
    <name evidence="2" type="ORF">E3O32_05495</name>
</gene>
<comment type="caution">
    <text evidence="2">The sequence shown here is derived from an EMBL/GenBank/DDBJ whole genome shotgun (WGS) entry which is preliminary data.</text>
</comment>